<dbReference type="InterPro" id="IPR008949">
    <property type="entry name" value="Isoprenoid_synthase_dom_sf"/>
</dbReference>
<keyword evidence="3" id="KW-0460">Magnesium</keyword>
<evidence type="ECO:0000256" key="2">
    <source>
        <dbReference type="ARBA" id="ARBA00022723"/>
    </source>
</evidence>
<evidence type="ECO:0000256" key="1">
    <source>
        <dbReference type="ARBA" id="ARBA00001946"/>
    </source>
</evidence>
<evidence type="ECO:0000313" key="5">
    <source>
        <dbReference type="EMBL" id="THU59404.1"/>
    </source>
</evidence>
<dbReference type="Proteomes" id="UP000317650">
    <property type="component" value="Chromosome 7"/>
</dbReference>
<dbReference type="Pfam" id="PF03936">
    <property type="entry name" value="Terpene_synth_C"/>
    <property type="match status" value="1"/>
</dbReference>
<name>A0A4S8JE40_MUSBA</name>
<dbReference type="InterPro" id="IPR005630">
    <property type="entry name" value="Terpene_synthase_metal-bd"/>
</dbReference>
<reference evidence="5 6" key="1">
    <citation type="journal article" date="2019" name="Nat. Plants">
        <title>Genome sequencing of Musa balbisiana reveals subgenome evolution and function divergence in polyploid bananas.</title>
        <authorList>
            <person name="Yao X."/>
        </authorList>
    </citation>
    <scope>NUCLEOTIDE SEQUENCE [LARGE SCALE GENOMIC DNA]</scope>
    <source>
        <strain evidence="6">cv. DH-PKW</strain>
        <tissue evidence="5">Leaves</tissue>
    </source>
</reference>
<dbReference type="EMBL" id="PYDT01000005">
    <property type="protein sequence ID" value="THU59404.1"/>
    <property type="molecule type" value="Genomic_DNA"/>
</dbReference>
<evidence type="ECO:0000256" key="3">
    <source>
        <dbReference type="ARBA" id="ARBA00022842"/>
    </source>
</evidence>
<keyword evidence="2" id="KW-0479">Metal-binding</keyword>
<dbReference type="Gene3D" id="1.10.600.10">
    <property type="entry name" value="Farnesyl Diphosphate Synthase"/>
    <property type="match status" value="1"/>
</dbReference>
<proteinExistence type="predicted"/>
<dbReference type="GO" id="GO:0000287">
    <property type="term" value="F:magnesium ion binding"/>
    <property type="evidence" value="ECO:0007669"/>
    <property type="project" value="InterPro"/>
</dbReference>
<evidence type="ECO:0000259" key="4">
    <source>
        <dbReference type="Pfam" id="PF03936"/>
    </source>
</evidence>
<comment type="caution">
    <text evidence="5">The sequence shown here is derived from an EMBL/GenBank/DDBJ whole genome shotgun (WGS) entry which is preliminary data.</text>
</comment>
<dbReference type="InterPro" id="IPR050148">
    <property type="entry name" value="Terpene_synthase-like"/>
</dbReference>
<gene>
    <name evidence="5" type="ORF">C4D60_Mb07t01810</name>
</gene>
<comment type="cofactor">
    <cofactor evidence="1">
        <name>Mg(2+)</name>
        <dbReference type="ChEBI" id="CHEBI:18420"/>
    </cofactor>
</comment>
<protein>
    <recommendedName>
        <fullName evidence="4">Terpene synthase metal-binding domain-containing protein</fullName>
    </recommendedName>
</protein>
<feature type="domain" description="Terpene synthase metal-binding" evidence="4">
    <location>
        <begin position="2"/>
        <end position="113"/>
    </location>
</feature>
<sequence length="118" mass="13543">MDINAIDKFPEYMKMCLLAVFNTANDAAYRITEEKNLDILPYLKRAWGDLCKEYLVEAKWYHRGHVPKLSDNLDNAWMSISGRMFLTNAFCINSRGLGKLPHFPRNHTAIVHASAALQ</sequence>
<keyword evidence="6" id="KW-1185">Reference proteome</keyword>
<dbReference type="AlphaFoldDB" id="A0A4S8JE40"/>
<accession>A0A4S8JE40</accession>
<dbReference type="PANTHER" id="PTHR31225">
    <property type="entry name" value="OS04G0344100 PROTEIN-RELATED"/>
    <property type="match status" value="1"/>
</dbReference>
<dbReference type="STRING" id="52838.A0A4S8JE40"/>
<organism evidence="5 6">
    <name type="scientific">Musa balbisiana</name>
    <name type="common">Banana</name>
    <dbReference type="NCBI Taxonomy" id="52838"/>
    <lineage>
        <taxon>Eukaryota</taxon>
        <taxon>Viridiplantae</taxon>
        <taxon>Streptophyta</taxon>
        <taxon>Embryophyta</taxon>
        <taxon>Tracheophyta</taxon>
        <taxon>Spermatophyta</taxon>
        <taxon>Magnoliopsida</taxon>
        <taxon>Liliopsida</taxon>
        <taxon>Zingiberales</taxon>
        <taxon>Musaceae</taxon>
        <taxon>Musa</taxon>
    </lineage>
</organism>
<dbReference type="GO" id="GO:0016114">
    <property type="term" value="P:terpenoid biosynthetic process"/>
    <property type="evidence" value="ECO:0007669"/>
    <property type="project" value="InterPro"/>
</dbReference>
<dbReference type="SUPFAM" id="SSF48576">
    <property type="entry name" value="Terpenoid synthases"/>
    <property type="match status" value="1"/>
</dbReference>
<dbReference type="PANTHER" id="PTHR31225:SF252">
    <property type="entry name" value="TERPENE SYNTHASE 12-RELATED"/>
    <property type="match status" value="1"/>
</dbReference>
<dbReference type="GO" id="GO:0010333">
    <property type="term" value="F:terpene synthase activity"/>
    <property type="evidence" value="ECO:0007669"/>
    <property type="project" value="InterPro"/>
</dbReference>
<evidence type="ECO:0000313" key="6">
    <source>
        <dbReference type="Proteomes" id="UP000317650"/>
    </source>
</evidence>